<organism evidence="7 8">
    <name type="scientific">candidate division WWE3 bacterium GW2011_GWE1_41_27</name>
    <dbReference type="NCBI Taxonomy" id="1619131"/>
    <lineage>
        <taxon>Bacteria</taxon>
        <taxon>Katanobacteria</taxon>
    </lineage>
</organism>
<dbReference type="PROSITE" id="PS51191">
    <property type="entry name" value="FEMABX"/>
    <property type="match status" value="1"/>
</dbReference>
<dbReference type="Proteomes" id="UP000034544">
    <property type="component" value="Unassembled WGS sequence"/>
</dbReference>
<dbReference type="InterPro" id="IPR016181">
    <property type="entry name" value="Acyl_CoA_acyltransferase"/>
</dbReference>
<comment type="caution">
    <text evidence="7">The sequence shown here is derived from an EMBL/GenBank/DDBJ whole genome shotgun (WGS) entry which is preliminary data.</text>
</comment>
<dbReference type="GO" id="GO:0071555">
    <property type="term" value="P:cell wall organization"/>
    <property type="evidence" value="ECO:0007669"/>
    <property type="project" value="UniProtKB-KW"/>
</dbReference>
<dbReference type="AlphaFoldDB" id="A0A0G0Z247"/>
<sequence length="311" mass="35886">MGKHILQSPLWAEFKNKHGTPAVSAGNVIYTIHNIPLTSYNYAYCPRVSPFEVNFEELKKSVEENNCIAVHFDVPNIIKGSSEEAAAAKIFEEHCVHSPRDEFAKANFFIDLTKSEEELFSALHKKHRYNVNYAKKNGVTVRESTEDKDFEIFYSLYKETGVRQKFYYRGQSYLRDMWDVFNKAGLAKLLIAEYEGEALAAWILLSYEGVLYYPYGGSTERKKNLFASTILGWEALLLGKKMGCTSFDMWGASVDLNDESDEYYGFSVFKSKFGANHVAYIDSYDMVINEKLYKFFNLANSFRWKLLKLIR</sequence>
<dbReference type="GO" id="GO:0009252">
    <property type="term" value="P:peptidoglycan biosynthetic process"/>
    <property type="evidence" value="ECO:0007669"/>
    <property type="project" value="UniProtKB-KW"/>
</dbReference>
<dbReference type="SUPFAM" id="SSF55729">
    <property type="entry name" value="Acyl-CoA N-acyltransferases (Nat)"/>
    <property type="match status" value="1"/>
</dbReference>
<keyword evidence="6" id="KW-0961">Cell wall biogenesis/degradation</keyword>
<dbReference type="InterPro" id="IPR050644">
    <property type="entry name" value="PG_Glycine_Bridge_Synth"/>
</dbReference>
<evidence type="ECO:0000313" key="7">
    <source>
        <dbReference type="EMBL" id="KKS06963.1"/>
    </source>
</evidence>
<accession>A0A0G0Z247</accession>
<keyword evidence="3" id="KW-0133">Cell shape</keyword>
<reference evidence="7 8" key="1">
    <citation type="journal article" date="2015" name="Nature">
        <title>rRNA introns, odd ribosomes, and small enigmatic genomes across a large radiation of phyla.</title>
        <authorList>
            <person name="Brown C.T."/>
            <person name="Hug L.A."/>
            <person name="Thomas B.C."/>
            <person name="Sharon I."/>
            <person name="Castelle C.J."/>
            <person name="Singh A."/>
            <person name="Wilkins M.J."/>
            <person name="Williams K.H."/>
            <person name="Banfield J.F."/>
        </authorList>
    </citation>
    <scope>NUCLEOTIDE SEQUENCE [LARGE SCALE GENOMIC DNA]</scope>
</reference>
<dbReference type="InterPro" id="IPR003447">
    <property type="entry name" value="FEMABX"/>
</dbReference>
<name>A0A0G0Z247_UNCKA</name>
<evidence type="ECO:0000256" key="4">
    <source>
        <dbReference type="ARBA" id="ARBA00022984"/>
    </source>
</evidence>
<comment type="similarity">
    <text evidence="1">Belongs to the FemABX family.</text>
</comment>
<gene>
    <name evidence="7" type="ORF">UU59_C0016G0020</name>
</gene>
<dbReference type="Pfam" id="PF02388">
    <property type="entry name" value="FemAB"/>
    <property type="match status" value="1"/>
</dbReference>
<dbReference type="PANTHER" id="PTHR36174:SF1">
    <property type="entry name" value="LIPID II:GLYCINE GLYCYLTRANSFERASE"/>
    <property type="match status" value="1"/>
</dbReference>
<dbReference type="EMBL" id="LCBF01000016">
    <property type="protein sequence ID" value="KKS06963.1"/>
    <property type="molecule type" value="Genomic_DNA"/>
</dbReference>
<dbReference type="GO" id="GO:0016755">
    <property type="term" value="F:aminoacyltransferase activity"/>
    <property type="evidence" value="ECO:0007669"/>
    <property type="project" value="InterPro"/>
</dbReference>
<keyword evidence="5" id="KW-0012">Acyltransferase</keyword>
<keyword evidence="2" id="KW-0808">Transferase</keyword>
<dbReference type="Gene3D" id="3.40.630.30">
    <property type="match status" value="2"/>
</dbReference>
<dbReference type="PANTHER" id="PTHR36174">
    <property type="entry name" value="LIPID II:GLYCINE GLYCYLTRANSFERASE"/>
    <property type="match status" value="1"/>
</dbReference>
<evidence type="ECO:0000256" key="3">
    <source>
        <dbReference type="ARBA" id="ARBA00022960"/>
    </source>
</evidence>
<evidence type="ECO:0000256" key="6">
    <source>
        <dbReference type="ARBA" id="ARBA00023316"/>
    </source>
</evidence>
<keyword evidence="4" id="KW-0573">Peptidoglycan synthesis</keyword>
<evidence type="ECO:0000313" key="8">
    <source>
        <dbReference type="Proteomes" id="UP000034544"/>
    </source>
</evidence>
<proteinExistence type="inferred from homology"/>
<protein>
    <submittedName>
        <fullName evidence="7">Methicillin resistance protein</fullName>
    </submittedName>
</protein>
<evidence type="ECO:0000256" key="2">
    <source>
        <dbReference type="ARBA" id="ARBA00022679"/>
    </source>
</evidence>
<evidence type="ECO:0000256" key="1">
    <source>
        <dbReference type="ARBA" id="ARBA00009943"/>
    </source>
</evidence>
<dbReference type="GO" id="GO:0008360">
    <property type="term" value="P:regulation of cell shape"/>
    <property type="evidence" value="ECO:0007669"/>
    <property type="project" value="UniProtKB-KW"/>
</dbReference>
<evidence type="ECO:0000256" key="5">
    <source>
        <dbReference type="ARBA" id="ARBA00023315"/>
    </source>
</evidence>